<organism evidence="11 12">
    <name type="scientific">Rhodotorula graminis (strain WP1)</name>
    <dbReference type="NCBI Taxonomy" id="578459"/>
    <lineage>
        <taxon>Eukaryota</taxon>
        <taxon>Fungi</taxon>
        <taxon>Dikarya</taxon>
        <taxon>Basidiomycota</taxon>
        <taxon>Pucciniomycotina</taxon>
        <taxon>Microbotryomycetes</taxon>
        <taxon>Sporidiobolales</taxon>
        <taxon>Sporidiobolaceae</taxon>
        <taxon>Rhodotorula</taxon>
    </lineage>
</organism>
<dbReference type="InterPro" id="IPR006822">
    <property type="entry name" value="Coatomer_esu"/>
</dbReference>
<keyword evidence="5" id="KW-0963">Cytoplasm</keyword>
<keyword evidence="6" id="KW-0931">ER-Golgi transport</keyword>
<evidence type="ECO:0000313" key="12">
    <source>
        <dbReference type="Proteomes" id="UP000053890"/>
    </source>
</evidence>
<comment type="similarity">
    <text evidence="3">Belongs to the COPE family.</text>
</comment>
<gene>
    <name evidence="11" type="ORF">RHOBADRAFT_56070</name>
</gene>
<dbReference type="GeneID" id="28978614"/>
<dbReference type="PANTHER" id="PTHR10805">
    <property type="entry name" value="COATOMER SUBUNIT EPSILON"/>
    <property type="match status" value="1"/>
</dbReference>
<dbReference type="GO" id="GO:0030126">
    <property type="term" value="C:COPI vesicle coat"/>
    <property type="evidence" value="ECO:0007669"/>
    <property type="project" value="TreeGrafter"/>
</dbReference>
<dbReference type="RefSeq" id="XP_018268307.1">
    <property type="nucleotide sequence ID" value="XM_018418166.1"/>
</dbReference>
<evidence type="ECO:0000256" key="7">
    <source>
        <dbReference type="ARBA" id="ARBA00022927"/>
    </source>
</evidence>
<accession>A0A0P9F9F8</accession>
<evidence type="ECO:0000256" key="5">
    <source>
        <dbReference type="ARBA" id="ARBA00022490"/>
    </source>
</evidence>
<evidence type="ECO:0000256" key="10">
    <source>
        <dbReference type="ARBA" id="ARBA00023329"/>
    </source>
</evidence>
<evidence type="ECO:0000256" key="3">
    <source>
        <dbReference type="ARBA" id="ARBA00008827"/>
    </source>
</evidence>
<keyword evidence="12" id="KW-1185">Reference proteome</keyword>
<dbReference type="OrthoDB" id="310217at2759"/>
<protein>
    <recommendedName>
        <fullName evidence="13">Coatomer subunit epsilon</fullName>
    </recommendedName>
</protein>
<dbReference type="SUPFAM" id="SSF48452">
    <property type="entry name" value="TPR-like"/>
    <property type="match status" value="1"/>
</dbReference>
<dbReference type="EMBL" id="KQ474088">
    <property type="protein sequence ID" value="KPV72258.1"/>
    <property type="molecule type" value="Genomic_DNA"/>
</dbReference>
<dbReference type="InterPro" id="IPR011990">
    <property type="entry name" value="TPR-like_helical_dom_sf"/>
</dbReference>
<dbReference type="Gene3D" id="1.25.40.10">
    <property type="entry name" value="Tetratricopeptide repeat domain"/>
    <property type="match status" value="1"/>
</dbReference>
<keyword evidence="9" id="KW-0472">Membrane</keyword>
<dbReference type="GO" id="GO:0006888">
    <property type="term" value="P:endoplasmic reticulum to Golgi vesicle-mediated transport"/>
    <property type="evidence" value="ECO:0007669"/>
    <property type="project" value="TreeGrafter"/>
</dbReference>
<keyword evidence="4" id="KW-0813">Transport</keyword>
<dbReference type="GO" id="GO:0015031">
    <property type="term" value="P:protein transport"/>
    <property type="evidence" value="ECO:0007669"/>
    <property type="project" value="UniProtKB-KW"/>
</dbReference>
<evidence type="ECO:0008006" key="13">
    <source>
        <dbReference type="Google" id="ProtNLM"/>
    </source>
</evidence>
<dbReference type="GO" id="GO:0006890">
    <property type="term" value="P:retrograde vesicle-mediated transport, Golgi to endoplasmic reticulum"/>
    <property type="evidence" value="ECO:0007669"/>
    <property type="project" value="InterPro"/>
</dbReference>
<evidence type="ECO:0000256" key="6">
    <source>
        <dbReference type="ARBA" id="ARBA00022892"/>
    </source>
</evidence>
<dbReference type="GO" id="GO:0000139">
    <property type="term" value="C:Golgi membrane"/>
    <property type="evidence" value="ECO:0007669"/>
    <property type="project" value="UniProtKB-SubCell"/>
</dbReference>
<evidence type="ECO:0000256" key="1">
    <source>
        <dbReference type="ARBA" id="ARBA00004255"/>
    </source>
</evidence>
<keyword evidence="10" id="KW-0968">Cytoplasmic vesicle</keyword>
<keyword evidence="7" id="KW-0653">Protein transport</keyword>
<evidence type="ECO:0000313" key="11">
    <source>
        <dbReference type="EMBL" id="KPV72258.1"/>
    </source>
</evidence>
<dbReference type="Proteomes" id="UP000053890">
    <property type="component" value="Unassembled WGS sequence"/>
</dbReference>
<proteinExistence type="inferred from homology"/>
<evidence type="ECO:0000256" key="8">
    <source>
        <dbReference type="ARBA" id="ARBA00023034"/>
    </source>
</evidence>
<comment type="subcellular location">
    <subcellularLocation>
        <location evidence="2">Cytoplasmic vesicle</location>
        <location evidence="2">COPI-coated vesicle membrane</location>
        <topology evidence="2">Peripheral membrane protein</topology>
        <orientation evidence="2">Cytoplasmic side</orientation>
    </subcellularLocation>
    <subcellularLocation>
        <location evidence="1">Golgi apparatus membrane</location>
        <topology evidence="1">Peripheral membrane protein</topology>
        <orientation evidence="1">Cytoplasmic side</orientation>
    </subcellularLocation>
</comment>
<name>A0A0P9F9F8_RHOGW</name>
<dbReference type="Pfam" id="PF04733">
    <property type="entry name" value="Coatomer_E"/>
    <property type="match status" value="1"/>
</dbReference>
<dbReference type="STRING" id="578459.A0A0P9F9F8"/>
<evidence type="ECO:0000256" key="2">
    <source>
        <dbReference type="ARBA" id="ARBA00004347"/>
    </source>
</evidence>
<evidence type="ECO:0000256" key="4">
    <source>
        <dbReference type="ARBA" id="ARBA00022448"/>
    </source>
</evidence>
<dbReference type="GO" id="GO:0006891">
    <property type="term" value="P:intra-Golgi vesicle-mediated transport"/>
    <property type="evidence" value="ECO:0007669"/>
    <property type="project" value="TreeGrafter"/>
</dbReference>
<dbReference type="AlphaFoldDB" id="A0A0P9F9F8"/>
<reference evidence="11 12" key="1">
    <citation type="journal article" date="2015" name="Front. Microbiol.">
        <title>Genome sequence of the plant growth promoting endophytic yeast Rhodotorula graminis WP1.</title>
        <authorList>
            <person name="Firrincieli A."/>
            <person name="Otillar R."/>
            <person name="Salamov A."/>
            <person name="Schmutz J."/>
            <person name="Khan Z."/>
            <person name="Redman R.S."/>
            <person name="Fleck N.D."/>
            <person name="Lindquist E."/>
            <person name="Grigoriev I.V."/>
            <person name="Doty S.L."/>
        </authorList>
    </citation>
    <scope>NUCLEOTIDE SEQUENCE [LARGE SCALE GENOMIC DNA]</scope>
    <source>
        <strain evidence="11 12">WP1</strain>
    </source>
</reference>
<dbReference type="OMA" id="MIVLSQH"/>
<dbReference type="PANTHER" id="PTHR10805:SF0">
    <property type="entry name" value="COATOMER SUBUNIT EPSILON"/>
    <property type="match status" value="1"/>
</dbReference>
<dbReference type="GO" id="GO:0005198">
    <property type="term" value="F:structural molecule activity"/>
    <property type="evidence" value="ECO:0007669"/>
    <property type="project" value="InterPro"/>
</dbReference>
<keyword evidence="8" id="KW-0333">Golgi apparatus</keyword>
<sequence>MDSESFYIVQLFSQGSYRNAIAAYNEHPSPSPLLTLYAARAHLALTPPSPSSATQLLSRVPQTLDARAVGALARYLAGETEDAVGELEELLAELGEQGLEEGDDNEGRFVRGVVGTVWVLEGEDRREEGIEVLREAVELGKDQECLAILSHLYISLHLAHLSTSLLTSPSTTSFTSDSLLSQLLIARSNLATGPSSKYQDAYYVFEEIKGMQGGRGEGVLGGVSVAQALLGRWEEARDATNEALEMNPTHPTSLANSAALALHTGKADAAAQEILAQLEAADASHPLLADLSAKSSLFDDAASRFAPSVAA</sequence>
<evidence type="ECO:0000256" key="9">
    <source>
        <dbReference type="ARBA" id="ARBA00023136"/>
    </source>
</evidence>